<dbReference type="SUPFAM" id="SSF48498">
    <property type="entry name" value="Tetracyclin repressor-like, C-terminal domain"/>
    <property type="match status" value="1"/>
</dbReference>
<feature type="domain" description="HTH tetR-type" evidence="5">
    <location>
        <begin position="8"/>
        <end position="68"/>
    </location>
</feature>
<gene>
    <name evidence="6" type="ORF">KFEGEMFD_02447</name>
</gene>
<evidence type="ECO:0000256" key="2">
    <source>
        <dbReference type="ARBA" id="ARBA00023125"/>
    </source>
</evidence>
<dbReference type="Proteomes" id="UP000439591">
    <property type="component" value="Unassembled WGS sequence"/>
</dbReference>
<dbReference type="PANTHER" id="PTHR30055:SF234">
    <property type="entry name" value="HTH-TYPE TRANSCRIPTIONAL REGULATOR BETI"/>
    <property type="match status" value="1"/>
</dbReference>
<organism evidence="6 7">
    <name type="scientific">Zhongshania aliphaticivorans</name>
    <dbReference type="NCBI Taxonomy" id="1470434"/>
    <lineage>
        <taxon>Bacteria</taxon>
        <taxon>Pseudomonadati</taxon>
        <taxon>Pseudomonadota</taxon>
        <taxon>Gammaproteobacteria</taxon>
        <taxon>Cellvibrionales</taxon>
        <taxon>Spongiibacteraceae</taxon>
        <taxon>Zhongshania</taxon>
    </lineage>
</organism>
<sequence length="207" mass="22531">MVKKKRFSAAELRVYDAALRLYAEKGSYDITVSELASAAGVARGTVYKHLESPKQLFNSVATRLASEMDERIAASNSEIDSPAARLATGIRLYIRRAHENPHWGRFLIHFGLTAESLRELWTGPPSEDIQAAVEAGEFNLDLNAIPSAVALLGGATLTGILLVLDGLKTWREAGIESAELTLRAFGLDAQQAKKIANSPLTELKEIK</sequence>
<dbReference type="PANTHER" id="PTHR30055">
    <property type="entry name" value="HTH-TYPE TRANSCRIPTIONAL REGULATOR RUTR"/>
    <property type="match status" value="1"/>
</dbReference>
<dbReference type="Gene3D" id="1.10.357.10">
    <property type="entry name" value="Tetracycline Repressor, domain 2"/>
    <property type="match status" value="1"/>
</dbReference>
<dbReference type="InterPro" id="IPR050109">
    <property type="entry name" value="HTH-type_TetR-like_transc_reg"/>
</dbReference>
<evidence type="ECO:0000256" key="1">
    <source>
        <dbReference type="ARBA" id="ARBA00023015"/>
    </source>
</evidence>
<dbReference type="GO" id="GO:0000976">
    <property type="term" value="F:transcription cis-regulatory region binding"/>
    <property type="evidence" value="ECO:0007669"/>
    <property type="project" value="TreeGrafter"/>
</dbReference>
<dbReference type="GO" id="GO:0003700">
    <property type="term" value="F:DNA-binding transcription factor activity"/>
    <property type="evidence" value="ECO:0007669"/>
    <property type="project" value="TreeGrafter"/>
</dbReference>
<dbReference type="EMBL" id="CACSIM010000004">
    <property type="protein sequence ID" value="CAA0109343.1"/>
    <property type="molecule type" value="Genomic_DNA"/>
</dbReference>
<feature type="DNA-binding region" description="H-T-H motif" evidence="4">
    <location>
        <begin position="31"/>
        <end position="50"/>
    </location>
</feature>
<dbReference type="Pfam" id="PF00440">
    <property type="entry name" value="TetR_N"/>
    <property type="match status" value="1"/>
</dbReference>
<dbReference type="AlphaFoldDB" id="A0A5S9PXG7"/>
<dbReference type="InterPro" id="IPR049513">
    <property type="entry name" value="TetR_C_40"/>
</dbReference>
<dbReference type="PROSITE" id="PS50977">
    <property type="entry name" value="HTH_TETR_2"/>
    <property type="match status" value="1"/>
</dbReference>
<dbReference type="Pfam" id="PF21306">
    <property type="entry name" value="TetR_C_40"/>
    <property type="match status" value="1"/>
</dbReference>
<evidence type="ECO:0000313" key="7">
    <source>
        <dbReference type="Proteomes" id="UP000439591"/>
    </source>
</evidence>
<keyword evidence="1" id="KW-0805">Transcription regulation</keyword>
<dbReference type="RefSeq" id="WP_159287825.1">
    <property type="nucleotide sequence ID" value="NZ_CACSIM010000004.1"/>
</dbReference>
<evidence type="ECO:0000256" key="4">
    <source>
        <dbReference type="PROSITE-ProRule" id="PRU00335"/>
    </source>
</evidence>
<proteinExistence type="predicted"/>
<evidence type="ECO:0000256" key="3">
    <source>
        <dbReference type="ARBA" id="ARBA00023163"/>
    </source>
</evidence>
<reference evidence="6 7" key="1">
    <citation type="submission" date="2019-11" db="EMBL/GenBank/DDBJ databases">
        <authorList>
            <person name="Holert J."/>
        </authorList>
    </citation>
    <scope>NUCLEOTIDE SEQUENCE [LARGE SCALE GENOMIC DNA]</scope>
    <source>
        <strain evidence="6">BC3_2A</strain>
    </source>
</reference>
<evidence type="ECO:0000259" key="5">
    <source>
        <dbReference type="PROSITE" id="PS50977"/>
    </source>
</evidence>
<dbReference type="InterPro" id="IPR001647">
    <property type="entry name" value="HTH_TetR"/>
</dbReference>
<keyword evidence="2 4" id="KW-0238">DNA-binding</keyword>
<dbReference type="InterPro" id="IPR036271">
    <property type="entry name" value="Tet_transcr_reg_TetR-rel_C_sf"/>
</dbReference>
<name>A0A5S9PXG7_9GAMM</name>
<keyword evidence="3" id="KW-0804">Transcription</keyword>
<protein>
    <submittedName>
        <fullName evidence="6">Putative HTH-type transcriptional regulator</fullName>
    </submittedName>
</protein>
<dbReference type="InterPro" id="IPR009057">
    <property type="entry name" value="Homeodomain-like_sf"/>
</dbReference>
<evidence type="ECO:0000313" key="6">
    <source>
        <dbReference type="EMBL" id="CAA0109343.1"/>
    </source>
</evidence>
<accession>A0A5S9PXG7</accession>
<dbReference type="SUPFAM" id="SSF46689">
    <property type="entry name" value="Homeodomain-like"/>
    <property type="match status" value="1"/>
</dbReference>
<dbReference type="PRINTS" id="PR00455">
    <property type="entry name" value="HTHTETR"/>
</dbReference>